<evidence type="ECO:0000313" key="1">
    <source>
        <dbReference type="EMBL" id="TKC00707.1"/>
    </source>
</evidence>
<dbReference type="EMBL" id="SWBP01000001">
    <property type="protein sequence ID" value="TKC00707.1"/>
    <property type="molecule type" value="Genomic_DNA"/>
</dbReference>
<accession>A0A4U1C8F3</accession>
<evidence type="ECO:0000313" key="2">
    <source>
        <dbReference type="Proteomes" id="UP000308181"/>
    </source>
</evidence>
<keyword evidence="2" id="KW-1185">Reference proteome</keyword>
<protein>
    <submittedName>
        <fullName evidence="1">Methionine adenosyltransferase</fullName>
        <ecNumber evidence="1">2.5.1.6</ecNumber>
    </submittedName>
</protein>
<proteinExistence type="predicted"/>
<dbReference type="OrthoDB" id="9770738at2"/>
<dbReference type="GO" id="GO:0004478">
    <property type="term" value="F:methionine adenosyltransferase activity"/>
    <property type="evidence" value="ECO:0007669"/>
    <property type="project" value="UniProtKB-EC"/>
</dbReference>
<dbReference type="NCBIfam" id="NF003366">
    <property type="entry name" value="PRK04439.1-5"/>
    <property type="match status" value="1"/>
</dbReference>
<dbReference type="RefSeq" id="WP_136824914.1">
    <property type="nucleotide sequence ID" value="NZ_SWBP01000001.1"/>
</dbReference>
<dbReference type="InterPro" id="IPR042544">
    <property type="entry name" value="AdoMet_synthase_3"/>
</dbReference>
<keyword evidence="1" id="KW-0808">Transferase</keyword>
<gene>
    <name evidence="1" type="ORF">FA046_03245</name>
</gene>
<sequence length="393" mass="43719">MASNILIQSQAQISSFEMVERKGIGHPDTICDCIAEEVSVALSKYYIAQFGSILHHNVDKALLIGGSSQTAYKGGKILAPIEIILAGRASNEVKGKKIPVNEIAEEAAKNWLKKNIRFLDADKNINMITKIRKGSNDLVDLFKRFKEGQIPLANDSSFGVAYYPYSLLQKTVLDIELLLNNKSVKQKFPFIGEDIKVMGVNALTGIYYTIAIAIIDRFIANIDDYQHKITTIKNFISTSFKIEPQFIEINTADNYQTESIYLTVSGTSAEAGDDGEVGRGNRINGLITPYRPMSLEAVAGKNPISHIGKIYNHFAFDLSKSIVESHFADEAQVYIVSQIGKPITQPQFLHIKLQNQSANNTQIEKLAKEKLAETPKLWEKLISAETPFEVFKV</sequence>
<dbReference type="EC" id="2.5.1.6" evidence="1"/>
<dbReference type="AlphaFoldDB" id="A0A4U1C8F3"/>
<dbReference type="Gene3D" id="3.30.300.280">
    <property type="entry name" value="S-adenosylmethionine synthetase, C-terminal domain"/>
    <property type="match status" value="1"/>
</dbReference>
<organism evidence="1 2">
    <name type="scientific">Pedobacter cryophilus</name>
    <dbReference type="NCBI Taxonomy" id="2571271"/>
    <lineage>
        <taxon>Bacteria</taxon>
        <taxon>Pseudomonadati</taxon>
        <taxon>Bacteroidota</taxon>
        <taxon>Sphingobacteriia</taxon>
        <taxon>Sphingobacteriales</taxon>
        <taxon>Sphingobacteriaceae</taxon>
        <taxon>Pedobacter</taxon>
    </lineage>
</organism>
<dbReference type="PANTHER" id="PTHR36697">
    <property type="entry name" value="S-ADENOSYLMETHIONINE SYNTHASE"/>
    <property type="match status" value="1"/>
</dbReference>
<dbReference type="PANTHER" id="PTHR36697:SF1">
    <property type="entry name" value="S-ADENOSYLMETHIONINE SYNTHASE"/>
    <property type="match status" value="1"/>
</dbReference>
<comment type="caution">
    <text evidence="1">The sequence shown here is derived from an EMBL/GenBank/DDBJ whole genome shotgun (WGS) entry which is preliminary data.</text>
</comment>
<reference evidence="1 2" key="1">
    <citation type="submission" date="2019-04" db="EMBL/GenBank/DDBJ databases">
        <title>Pedobacter sp. AR-3-17 sp. nov., isolated from Arctic soil.</title>
        <authorList>
            <person name="Dahal R.H."/>
            <person name="Kim D.-U."/>
        </authorList>
    </citation>
    <scope>NUCLEOTIDE SEQUENCE [LARGE SCALE GENOMIC DNA]</scope>
    <source>
        <strain evidence="1 2">AR-3-17</strain>
    </source>
</reference>
<dbReference type="Pfam" id="PF01941">
    <property type="entry name" value="AdoMet_Synthase"/>
    <property type="match status" value="1"/>
</dbReference>
<dbReference type="InterPro" id="IPR027790">
    <property type="entry name" value="AdoMet_synthase_2_family"/>
</dbReference>
<name>A0A4U1C8F3_9SPHI</name>
<dbReference type="Gene3D" id="3.30.300.10">
    <property type="match status" value="1"/>
</dbReference>
<dbReference type="Proteomes" id="UP000308181">
    <property type="component" value="Unassembled WGS sequence"/>
</dbReference>